<keyword evidence="3" id="KW-1185">Reference proteome</keyword>
<name>A0ABY4Y9Q1_9GAMM</name>
<reference evidence="2" key="1">
    <citation type="submission" date="2021-03" db="EMBL/GenBank/DDBJ databases">
        <title>Legionella lytica PCM 2298.</title>
        <authorList>
            <person name="Koper P."/>
        </authorList>
    </citation>
    <scope>NUCLEOTIDE SEQUENCE</scope>
    <source>
        <strain evidence="2">PCM 2298</strain>
    </source>
</reference>
<dbReference type="GO" id="GO:0008168">
    <property type="term" value="F:methyltransferase activity"/>
    <property type="evidence" value="ECO:0007669"/>
    <property type="project" value="UniProtKB-KW"/>
</dbReference>
<dbReference type="Pfam" id="PF13649">
    <property type="entry name" value="Methyltransf_25"/>
    <property type="match status" value="1"/>
</dbReference>
<keyword evidence="2" id="KW-0489">Methyltransferase</keyword>
<dbReference type="GO" id="GO:0032259">
    <property type="term" value="P:methylation"/>
    <property type="evidence" value="ECO:0007669"/>
    <property type="project" value="UniProtKB-KW"/>
</dbReference>
<evidence type="ECO:0000259" key="1">
    <source>
        <dbReference type="Pfam" id="PF13649"/>
    </source>
</evidence>
<dbReference type="EMBL" id="CP071527">
    <property type="protein sequence ID" value="USQ14352.1"/>
    <property type="molecule type" value="Genomic_DNA"/>
</dbReference>
<evidence type="ECO:0000313" key="3">
    <source>
        <dbReference type="Proteomes" id="UP001057474"/>
    </source>
</evidence>
<dbReference type="CDD" id="cd02440">
    <property type="entry name" value="AdoMet_MTases"/>
    <property type="match status" value="1"/>
</dbReference>
<protein>
    <submittedName>
        <fullName evidence="2">Class I SAM-dependent methyltransferase</fullName>
    </submittedName>
</protein>
<dbReference type="InterPro" id="IPR029063">
    <property type="entry name" value="SAM-dependent_MTases_sf"/>
</dbReference>
<dbReference type="SUPFAM" id="SSF53335">
    <property type="entry name" value="S-adenosyl-L-methionine-dependent methyltransferases"/>
    <property type="match status" value="1"/>
</dbReference>
<dbReference type="InterPro" id="IPR041698">
    <property type="entry name" value="Methyltransf_25"/>
</dbReference>
<keyword evidence="2" id="KW-0808">Transferase</keyword>
<accession>A0ABY4Y9Q1</accession>
<gene>
    <name evidence="2" type="ORF">J2N86_03215</name>
</gene>
<evidence type="ECO:0000313" key="2">
    <source>
        <dbReference type="EMBL" id="USQ14352.1"/>
    </source>
</evidence>
<dbReference type="Proteomes" id="UP001057474">
    <property type="component" value="Chromosome"/>
</dbReference>
<proteinExistence type="predicted"/>
<dbReference type="RefSeq" id="WP_252580973.1">
    <property type="nucleotide sequence ID" value="NZ_CP071527.1"/>
</dbReference>
<organism evidence="2 3">
    <name type="scientific">Legionella lytica</name>
    <dbReference type="NCBI Taxonomy" id="96232"/>
    <lineage>
        <taxon>Bacteria</taxon>
        <taxon>Pseudomonadati</taxon>
        <taxon>Pseudomonadota</taxon>
        <taxon>Gammaproteobacteria</taxon>
        <taxon>Legionellales</taxon>
        <taxon>Legionellaceae</taxon>
        <taxon>Legionella</taxon>
    </lineage>
</organism>
<sequence length="249" mass="28380">MHDDLTPYRYPNSYLVKTLNKKGPSSTYIDEYAKQFIHYAASQKDPVLELGAAYGFVAIEALKAGATLIANDLDPRHLNILYNNTPEGCRSRLTLLPGEFPQDINLANESIAGCYIAHMLGYLAPEDLPIGFMKVYRWLKPGALLFILSSSPYRAIYKDLLPIYEQRVREHQQWPGYFKEIKQLISGRLARYAAADTLHFLDDKVLSRELMHVGFIIKEAKLYPRKDLSKKVTLDGREGVVVIAQKPYR</sequence>
<feature type="domain" description="Methyltransferase" evidence="1">
    <location>
        <begin position="47"/>
        <end position="142"/>
    </location>
</feature>
<dbReference type="Gene3D" id="3.40.50.150">
    <property type="entry name" value="Vaccinia Virus protein VP39"/>
    <property type="match status" value="1"/>
</dbReference>